<accession>A0A0D0SM03</accession>
<organism evidence="1 2">
    <name type="scientific">Pseudomonas fluorescens</name>
    <dbReference type="NCBI Taxonomy" id="294"/>
    <lineage>
        <taxon>Bacteria</taxon>
        <taxon>Pseudomonadati</taxon>
        <taxon>Pseudomonadota</taxon>
        <taxon>Gammaproteobacteria</taxon>
        <taxon>Pseudomonadales</taxon>
        <taxon>Pseudomonadaceae</taxon>
        <taxon>Pseudomonas</taxon>
    </lineage>
</organism>
<evidence type="ECO:0000313" key="2">
    <source>
        <dbReference type="Proteomes" id="UP000032210"/>
    </source>
</evidence>
<name>A0A0D0SM03_PSEFL</name>
<evidence type="ECO:0000313" key="1">
    <source>
        <dbReference type="EMBL" id="KIR23023.1"/>
    </source>
</evidence>
<gene>
    <name evidence="1" type="ORF">PFLU3_14350</name>
</gene>
<protein>
    <submittedName>
        <fullName evidence="1">Uncharacterized protein</fullName>
    </submittedName>
</protein>
<dbReference type="PATRIC" id="fig|294.125.peg.1476"/>
<comment type="caution">
    <text evidence="1">The sequence shown here is derived from an EMBL/GenBank/DDBJ whole genome shotgun (WGS) entry which is preliminary data.</text>
</comment>
<dbReference type="RefSeq" id="WP_043047540.1">
    <property type="nucleotide sequence ID" value="NZ_JXCQ01000009.1"/>
</dbReference>
<dbReference type="EMBL" id="JXCQ01000009">
    <property type="protein sequence ID" value="KIR23023.1"/>
    <property type="molecule type" value="Genomic_DNA"/>
</dbReference>
<reference evidence="1 2" key="1">
    <citation type="submission" date="2015-01" db="EMBL/GenBank/DDBJ databases">
        <title>Genome sequence of the beneficial rhizobacterium Pseudomonas fluorescens 2-79.</title>
        <authorList>
            <person name="Thuermer A."/>
            <person name="Daniel R."/>
        </authorList>
    </citation>
    <scope>NUCLEOTIDE SEQUENCE [LARGE SCALE GENOMIC DNA]</scope>
    <source>
        <strain evidence="1 2">2-79</strain>
    </source>
</reference>
<proteinExistence type="predicted"/>
<dbReference type="AlphaFoldDB" id="A0A0D0SM03"/>
<dbReference type="Proteomes" id="UP000032210">
    <property type="component" value="Unassembled WGS sequence"/>
</dbReference>
<sequence length="151" mass="16643">MDTSSLTFQQLFRPGNSSNGCTVAERFSIDFLINGRSLLNALVLADGGHSDFMGCFVKGFPEPNSLSNSRLLLREHSETESGRILLYICPECGDIGCGAYSVYVHQNDDCFTWDSFAYENGYEEPQIIDGVGPFTFEKHAYEAAINDAAAF</sequence>